<organism evidence="1 2">
    <name type="scientific">Ceriporiopsis subvermispora (strain B)</name>
    <name type="common">White-rot fungus</name>
    <name type="synonym">Gelatoporia subvermispora</name>
    <dbReference type="NCBI Taxonomy" id="914234"/>
    <lineage>
        <taxon>Eukaryota</taxon>
        <taxon>Fungi</taxon>
        <taxon>Dikarya</taxon>
        <taxon>Basidiomycota</taxon>
        <taxon>Agaricomycotina</taxon>
        <taxon>Agaricomycetes</taxon>
        <taxon>Polyporales</taxon>
        <taxon>Gelatoporiaceae</taxon>
        <taxon>Gelatoporia</taxon>
    </lineage>
</organism>
<dbReference type="Gene3D" id="1.25.40.10">
    <property type="entry name" value="Tetratricopeptide repeat domain"/>
    <property type="match status" value="1"/>
</dbReference>
<sequence>MQGFLRRRVPYTILPTPLPAEGGSSALHDLYFTDSPTQDLVSVMDACLHNLYDVPRAKEIFEQLRSEGRGEMLLDARVYNSLIDAYIQMASAPETQQREMWLESAWELYNEMESGRDKVRPTANTYAL</sequence>
<evidence type="ECO:0000313" key="2">
    <source>
        <dbReference type="Proteomes" id="UP000016930"/>
    </source>
</evidence>
<dbReference type="InterPro" id="IPR011990">
    <property type="entry name" value="TPR-like_helical_dom_sf"/>
</dbReference>
<reference evidence="1 2" key="1">
    <citation type="journal article" date="2012" name="Proc. Natl. Acad. Sci. U.S.A.">
        <title>Comparative genomics of Ceriporiopsis subvermispora and Phanerochaete chrysosporium provide insight into selective ligninolysis.</title>
        <authorList>
            <person name="Fernandez-Fueyo E."/>
            <person name="Ruiz-Duenas F.J."/>
            <person name="Ferreira P."/>
            <person name="Floudas D."/>
            <person name="Hibbett D.S."/>
            <person name="Canessa P."/>
            <person name="Larrondo L.F."/>
            <person name="James T.Y."/>
            <person name="Seelenfreund D."/>
            <person name="Lobos S."/>
            <person name="Polanco R."/>
            <person name="Tello M."/>
            <person name="Honda Y."/>
            <person name="Watanabe T."/>
            <person name="Watanabe T."/>
            <person name="Ryu J.S."/>
            <person name="Kubicek C.P."/>
            <person name="Schmoll M."/>
            <person name="Gaskell J."/>
            <person name="Hammel K.E."/>
            <person name="St John F.J."/>
            <person name="Vanden Wymelenberg A."/>
            <person name="Sabat G."/>
            <person name="Splinter BonDurant S."/>
            <person name="Syed K."/>
            <person name="Yadav J.S."/>
            <person name="Doddapaneni H."/>
            <person name="Subramanian V."/>
            <person name="Lavin J.L."/>
            <person name="Oguiza J.A."/>
            <person name="Perez G."/>
            <person name="Pisabarro A.G."/>
            <person name="Ramirez L."/>
            <person name="Santoyo F."/>
            <person name="Master E."/>
            <person name="Coutinho P.M."/>
            <person name="Henrissat B."/>
            <person name="Lombard V."/>
            <person name="Magnuson J.K."/>
            <person name="Kuees U."/>
            <person name="Hori C."/>
            <person name="Igarashi K."/>
            <person name="Samejima M."/>
            <person name="Held B.W."/>
            <person name="Barry K.W."/>
            <person name="LaButti K.M."/>
            <person name="Lapidus A."/>
            <person name="Lindquist E.A."/>
            <person name="Lucas S.M."/>
            <person name="Riley R."/>
            <person name="Salamov A.A."/>
            <person name="Hoffmeister D."/>
            <person name="Schwenk D."/>
            <person name="Hadar Y."/>
            <person name="Yarden O."/>
            <person name="de Vries R.P."/>
            <person name="Wiebenga A."/>
            <person name="Stenlid J."/>
            <person name="Eastwood D."/>
            <person name="Grigoriev I.V."/>
            <person name="Berka R.M."/>
            <person name="Blanchette R.A."/>
            <person name="Kersten P."/>
            <person name="Martinez A.T."/>
            <person name="Vicuna R."/>
            <person name="Cullen D."/>
        </authorList>
    </citation>
    <scope>NUCLEOTIDE SEQUENCE [LARGE SCALE GENOMIC DNA]</scope>
    <source>
        <strain evidence="1 2">B</strain>
    </source>
</reference>
<protein>
    <submittedName>
        <fullName evidence="1">Uncharacterized protein</fullName>
    </submittedName>
</protein>
<keyword evidence="2" id="KW-1185">Reference proteome</keyword>
<dbReference type="Proteomes" id="UP000016930">
    <property type="component" value="Unassembled WGS sequence"/>
</dbReference>
<dbReference type="OrthoDB" id="276422at2759"/>
<name>M2Q7L2_CERS8</name>
<dbReference type="HOGENOM" id="CLU_1897476_0_0_1"/>
<dbReference type="EMBL" id="KB445809">
    <property type="protein sequence ID" value="EMD32823.1"/>
    <property type="molecule type" value="Genomic_DNA"/>
</dbReference>
<dbReference type="AlphaFoldDB" id="M2Q7L2"/>
<gene>
    <name evidence="1" type="ORF">CERSUDRAFT_26701</name>
</gene>
<accession>M2Q7L2</accession>
<proteinExistence type="predicted"/>
<feature type="non-terminal residue" evidence="1">
    <location>
        <position position="128"/>
    </location>
</feature>
<evidence type="ECO:0000313" key="1">
    <source>
        <dbReference type="EMBL" id="EMD32823.1"/>
    </source>
</evidence>
<dbReference type="STRING" id="914234.M2Q7L2"/>